<dbReference type="GO" id="GO:0005634">
    <property type="term" value="C:nucleus"/>
    <property type="evidence" value="ECO:0007669"/>
    <property type="project" value="UniProtKB-SubCell"/>
</dbReference>
<keyword evidence="2 5" id="KW-0238">DNA-binding</keyword>
<dbReference type="AlphaFoldDB" id="A0A0D6LBM8"/>
<comment type="subcellular location">
    <subcellularLocation>
        <location evidence="1 5 6">Nucleus</location>
    </subcellularLocation>
</comment>
<dbReference type="GO" id="GO:0000978">
    <property type="term" value="F:RNA polymerase II cis-regulatory region sequence-specific DNA binding"/>
    <property type="evidence" value="ECO:0007669"/>
    <property type="project" value="TreeGrafter"/>
</dbReference>
<feature type="compositionally biased region" description="Low complexity" evidence="7">
    <location>
        <begin position="185"/>
        <end position="194"/>
    </location>
</feature>
<dbReference type="CDD" id="cd00086">
    <property type="entry name" value="homeodomain"/>
    <property type="match status" value="1"/>
</dbReference>
<dbReference type="SUPFAM" id="SSF46689">
    <property type="entry name" value="Homeodomain-like"/>
    <property type="match status" value="1"/>
</dbReference>
<feature type="domain" description="Homeobox" evidence="8">
    <location>
        <begin position="107"/>
        <end position="167"/>
    </location>
</feature>
<dbReference type="InterPro" id="IPR009057">
    <property type="entry name" value="Homeodomain-like_sf"/>
</dbReference>
<evidence type="ECO:0000259" key="8">
    <source>
        <dbReference type="PROSITE" id="PS50071"/>
    </source>
</evidence>
<dbReference type="InterPro" id="IPR017970">
    <property type="entry name" value="Homeobox_CS"/>
</dbReference>
<evidence type="ECO:0000256" key="1">
    <source>
        <dbReference type="ARBA" id="ARBA00004123"/>
    </source>
</evidence>
<keyword evidence="10" id="KW-1185">Reference proteome</keyword>
<keyword evidence="3 5" id="KW-0371">Homeobox</keyword>
<gene>
    <name evidence="9" type="ORF">ANCCEY_11641</name>
</gene>
<dbReference type="PROSITE" id="PS00027">
    <property type="entry name" value="HOMEOBOX_1"/>
    <property type="match status" value="1"/>
</dbReference>
<dbReference type="PANTHER" id="PTHR24340">
    <property type="entry name" value="HOMEOBOX PROTEIN NKX"/>
    <property type="match status" value="1"/>
</dbReference>
<evidence type="ECO:0000256" key="4">
    <source>
        <dbReference type="ARBA" id="ARBA00023242"/>
    </source>
</evidence>
<dbReference type="EMBL" id="KE125317">
    <property type="protein sequence ID" value="EPB69264.1"/>
    <property type="molecule type" value="Genomic_DNA"/>
</dbReference>
<evidence type="ECO:0000256" key="7">
    <source>
        <dbReference type="SAM" id="MobiDB-lite"/>
    </source>
</evidence>
<feature type="DNA-binding region" description="Homeobox" evidence="5">
    <location>
        <begin position="109"/>
        <end position="168"/>
    </location>
</feature>
<name>A0A0D6LBM8_9BILA</name>
<dbReference type="SMART" id="SM00389">
    <property type="entry name" value="HOX"/>
    <property type="match status" value="1"/>
</dbReference>
<keyword evidence="4 5" id="KW-0539">Nucleus</keyword>
<protein>
    <submittedName>
        <fullName evidence="9">Homeobox domain protein</fullName>
    </submittedName>
</protein>
<dbReference type="InterPro" id="IPR001356">
    <property type="entry name" value="HD"/>
</dbReference>
<dbReference type="GO" id="GO:0030154">
    <property type="term" value="P:cell differentiation"/>
    <property type="evidence" value="ECO:0007669"/>
    <property type="project" value="TreeGrafter"/>
</dbReference>
<evidence type="ECO:0000313" key="9">
    <source>
        <dbReference type="EMBL" id="EPB69264.1"/>
    </source>
</evidence>
<evidence type="ECO:0000313" key="10">
    <source>
        <dbReference type="Proteomes" id="UP000054495"/>
    </source>
</evidence>
<proteinExistence type="predicted"/>
<dbReference type="GO" id="GO:0000981">
    <property type="term" value="F:DNA-binding transcription factor activity, RNA polymerase II-specific"/>
    <property type="evidence" value="ECO:0007669"/>
    <property type="project" value="InterPro"/>
</dbReference>
<accession>A0A0D6LBM8</accession>
<dbReference type="Gene3D" id="1.10.10.60">
    <property type="entry name" value="Homeodomain-like"/>
    <property type="match status" value="1"/>
</dbReference>
<reference evidence="9 10" key="1">
    <citation type="submission" date="2013-05" db="EMBL/GenBank/DDBJ databases">
        <title>Draft genome of the parasitic nematode Anyclostoma ceylanicum.</title>
        <authorList>
            <person name="Mitreva M."/>
        </authorList>
    </citation>
    <scope>NUCLEOTIDE SEQUENCE [LARGE SCALE GENOMIC DNA]</scope>
</reference>
<dbReference type="PROSITE" id="PS50071">
    <property type="entry name" value="HOMEOBOX_2"/>
    <property type="match status" value="1"/>
</dbReference>
<evidence type="ECO:0000256" key="3">
    <source>
        <dbReference type="ARBA" id="ARBA00023155"/>
    </source>
</evidence>
<sequence length="273" mass="30820">MNLHARSFPSSLPERQQSCEKFSDQSANRMLSKKDRIPMENSNCGYPAAGIFDEIPWMPMPPAYYAYPVHGSGQPGYPMPMAMPHSIPYPTMANWYNYATPGTQAGGKYKKKRNLFTKLQLNMLQRRFAEKEHIRQPERDSFAHMIGLTGEQVKIWFQNQRYKRKHRDYSVREASVTGSSGANTSVSSLSSPSPDESPDAKLPTNFKDVPLSTQTTTTLPCSGVSFEHNSFSQLYWSQQAPYYPATNFPTQGFNAAPEEKLSLSTCSEDDLDM</sequence>
<evidence type="ECO:0000256" key="5">
    <source>
        <dbReference type="PROSITE-ProRule" id="PRU00108"/>
    </source>
</evidence>
<dbReference type="InterPro" id="IPR050394">
    <property type="entry name" value="Homeobox_NK-like"/>
</dbReference>
<dbReference type="PANTHER" id="PTHR24340:SF82">
    <property type="entry name" value="HOMEOBOX PROTEIN VND"/>
    <property type="match status" value="1"/>
</dbReference>
<evidence type="ECO:0000256" key="6">
    <source>
        <dbReference type="RuleBase" id="RU000682"/>
    </source>
</evidence>
<feature type="region of interest" description="Disordered" evidence="7">
    <location>
        <begin position="167"/>
        <end position="208"/>
    </location>
</feature>
<evidence type="ECO:0000256" key="2">
    <source>
        <dbReference type="ARBA" id="ARBA00023125"/>
    </source>
</evidence>
<dbReference type="Proteomes" id="UP000054495">
    <property type="component" value="Unassembled WGS sequence"/>
</dbReference>
<dbReference type="Pfam" id="PF00046">
    <property type="entry name" value="Homeodomain"/>
    <property type="match status" value="1"/>
</dbReference>
<organism evidence="9 10">
    <name type="scientific">Ancylostoma ceylanicum</name>
    <dbReference type="NCBI Taxonomy" id="53326"/>
    <lineage>
        <taxon>Eukaryota</taxon>
        <taxon>Metazoa</taxon>
        <taxon>Ecdysozoa</taxon>
        <taxon>Nematoda</taxon>
        <taxon>Chromadorea</taxon>
        <taxon>Rhabditida</taxon>
        <taxon>Rhabditina</taxon>
        <taxon>Rhabditomorpha</taxon>
        <taxon>Strongyloidea</taxon>
        <taxon>Ancylostomatidae</taxon>
        <taxon>Ancylostomatinae</taxon>
        <taxon>Ancylostoma</taxon>
    </lineage>
</organism>